<sequence>MAIPAVNFYRYILASLRAKLWEWRRECVSVIASFSFIFGPESPKKNHGIKWLLNLLCALLWEIKYSEAPDQCAICENGGVAKTVELSGTGGSRSKKFRNQQRESRPRSSDIPIWGGCQRATVVGSAQERLKLPGQQLDGEDTRQNVRMEHADSDTVLETRQLQVFVDTPIGSTLNKRGIRELMVAKERAWFQFQGLKAQIGGWERLRILANRTWMGQHEG</sequence>
<evidence type="ECO:0000256" key="1">
    <source>
        <dbReference type="SAM" id="MobiDB-lite"/>
    </source>
</evidence>
<accession>A0AAD7HXY3</accession>
<organism evidence="2 3">
    <name type="scientific">Mycena metata</name>
    <dbReference type="NCBI Taxonomy" id="1033252"/>
    <lineage>
        <taxon>Eukaryota</taxon>
        <taxon>Fungi</taxon>
        <taxon>Dikarya</taxon>
        <taxon>Basidiomycota</taxon>
        <taxon>Agaricomycotina</taxon>
        <taxon>Agaricomycetes</taxon>
        <taxon>Agaricomycetidae</taxon>
        <taxon>Agaricales</taxon>
        <taxon>Marasmiineae</taxon>
        <taxon>Mycenaceae</taxon>
        <taxon>Mycena</taxon>
    </lineage>
</organism>
<reference evidence="2" key="1">
    <citation type="submission" date="2023-03" db="EMBL/GenBank/DDBJ databases">
        <title>Massive genome expansion in bonnet fungi (Mycena s.s.) driven by repeated elements and novel gene families across ecological guilds.</title>
        <authorList>
            <consortium name="Lawrence Berkeley National Laboratory"/>
            <person name="Harder C.B."/>
            <person name="Miyauchi S."/>
            <person name="Viragh M."/>
            <person name="Kuo A."/>
            <person name="Thoen E."/>
            <person name="Andreopoulos B."/>
            <person name="Lu D."/>
            <person name="Skrede I."/>
            <person name="Drula E."/>
            <person name="Henrissat B."/>
            <person name="Morin E."/>
            <person name="Kohler A."/>
            <person name="Barry K."/>
            <person name="LaButti K."/>
            <person name="Morin E."/>
            <person name="Salamov A."/>
            <person name="Lipzen A."/>
            <person name="Mereny Z."/>
            <person name="Hegedus B."/>
            <person name="Baldrian P."/>
            <person name="Stursova M."/>
            <person name="Weitz H."/>
            <person name="Taylor A."/>
            <person name="Grigoriev I.V."/>
            <person name="Nagy L.G."/>
            <person name="Martin F."/>
            <person name="Kauserud H."/>
        </authorList>
    </citation>
    <scope>NUCLEOTIDE SEQUENCE</scope>
    <source>
        <strain evidence="2">CBHHK182m</strain>
    </source>
</reference>
<name>A0AAD7HXY3_9AGAR</name>
<comment type="caution">
    <text evidence="2">The sequence shown here is derived from an EMBL/GenBank/DDBJ whole genome shotgun (WGS) entry which is preliminary data.</text>
</comment>
<keyword evidence="3" id="KW-1185">Reference proteome</keyword>
<dbReference type="EMBL" id="JARKIB010000157">
    <property type="protein sequence ID" value="KAJ7730755.1"/>
    <property type="molecule type" value="Genomic_DNA"/>
</dbReference>
<protein>
    <submittedName>
        <fullName evidence="2">Uncharacterized protein</fullName>
    </submittedName>
</protein>
<evidence type="ECO:0000313" key="3">
    <source>
        <dbReference type="Proteomes" id="UP001215598"/>
    </source>
</evidence>
<proteinExistence type="predicted"/>
<evidence type="ECO:0000313" key="2">
    <source>
        <dbReference type="EMBL" id="KAJ7730755.1"/>
    </source>
</evidence>
<dbReference type="AlphaFoldDB" id="A0AAD7HXY3"/>
<gene>
    <name evidence="2" type="ORF">B0H16DRAFT_1469438</name>
</gene>
<feature type="region of interest" description="Disordered" evidence="1">
    <location>
        <begin position="86"/>
        <end position="109"/>
    </location>
</feature>
<dbReference type="Proteomes" id="UP001215598">
    <property type="component" value="Unassembled WGS sequence"/>
</dbReference>